<evidence type="ECO:0008006" key="4">
    <source>
        <dbReference type="Google" id="ProtNLM"/>
    </source>
</evidence>
<accession>A0A0F9Q261</accession>
<dbReference type="AlphaFoldDB" id="A0A0F9Q261"/>
<sequence length="335" mass="39433">MLNNIFLFKGKNFKDLEDLNIFCYPNEIIDINNNILVKDIIRSHGLQESKDTNKNKTSKYYKIEEPIAQNINDLNIFTSCVNGNIIIGLIFEKEDNPYDYRDIFEELLSESFNNGATLCFDEEIEIENLLISMFIDIRRYGDEIIDRSPEIEYNFQRESFFKVFLFGIDDVGKTSLVQKLKTGEFRENAFTPTRKFNIEHIQAEKQGLLSIWDMPGQKSFRSKWLKGLQDSNILIYMIDIANQRRFEESKKEFWEILNDGELDGIPLLILGNKSDLVKDMTDYNSSHFLNLRKEVCSYFNFERIGNRNWKFIFTSVKTNFNVESTVEMIFDLISN</sequence>
<dbReference type="SMART" id="SM00175">
    <property type="entry name" value="RAB"/>
    <property type="match status" value="1"/>
</dbReference>
<dbReference type="EMBL" id="LAZR01005492">
    <property type="protein sequence ID" value="KKM99492.1"/>
    <property type="molecule type" value="Genomic_DNA"/>
</dbReference>
<reference evidence="3" key="1">
    <citation type="journal article" date="2015" name="Nature">
        <title>Complex archaea that bridge the gap between prokaryotes and eukaryotes.</title>
        <authorList>
            <person name="Spang A."/>
            <person name="Saw J.H."/>
            <person name="Jorgensen S.L."/>
            <person name="Zaremba-Niedzwiedzka K."/>
            <person name="Martijn J."/>
            <person name="Lind A.E."/>
            <person name="van Eijk R."/>
            <person name="Schleper C."/>
            <person name="Guy L."/>
            <person name="Ettema T.J."/>
        </authorList>
    </citation>
    <scope>NUCLEOTIDE SEQUENCE</scope>
</reference>
<dbReference type="InterPro" id="IPR044612">
    <property type="entry name" value="ARL2/3"/>
</dbReference>
<dbReference type="PRINTS" id="PR00449">
    <property type="entry name" value="RASTRNSFRMNG"/>
</dbReference>
<evidence type="ECO:0000313" key="3">
    <source>
        <dbReference type="EMBL" id="KKM99492.1"/>
    </source>
</evidence>
<dbReference type="SMART" id="SM00177">
    <property type="entry name" value="ARF"/>
    <property type="match status" value="1"/>
</dbReference>
<protein>
    <recommendedName>
        <fullName evidence="4">GTP-binding protein</fullName>
    </recommendedName>
</protein>
<dbReference type="Pfam" id="PF00025">
    <property type="entry name" value="Arf"/>
    <property type="match status" value="1"/>
</dbReference>
<dbReference type="InterPro" id="IPR006689">
    <property type="entry name" value="Small_GTPase_ARF/SAR"/>
</dbReference>
<dbReference type="InterPro" id="IPR027417">
    <property type="entry name" value="P-loop_NTPase"/>
</dbReference>
<evidence type="ECO:0000256" key="1">
    <source>
        <dbReference type="ARBA" id="ARBA00022741"/>
    </source>
</evidence>
<keyword evidence="1" id="KW-0547">Nucleotide-binding</keyword>
<dbReference type="PROSITE" id="PS51417">
    <property type="entry name" value="ARF"/>
    <property type="match status" value="1"/>
</dbReference>
<evidence type="ECO:0000256" key="2">
    <source>
        <dbReference type="ARBA" id="ARBA00023134"/>
    </source>
</evidence>
<organism evidence="3">
    <name type="scientific">marine sediment metagenome</name>
    <dbReference type="NCBI Taxonomy" id="412755"/>
    <lineage>
        <taxon>unclassified sequences</taxon>
        <taxon>metagenomes</taxon>
        <taxon>ecological metagenomes</taxon>
    </lineage>
</organism>
<dbReference type="GO" id="GO:0003924">
    <property type="term" value="F:GTPase activity"/>
    <property type="evidence" value="ECO:0007669"/>
    <property type="project" value="InterPro"/>
</dbReference>
<name>A0A0F9Q261_9ZZZZ</name>
<dbReference type="NCBIfam" id="TIGR00231">
    <property type="entry name" value="small_GTP"/>
    <property type="match status" value="1"/>
</dbReference>
<proteinExistence type="predicted"/>
<dbReference type="PANTHER" id="PTHR45697">
    <property type="entry name" value="ADP-RIBOSYLATION FACTOR-LIKE PROTEIN 2-RELATED"/>
    <property type="match status" value="1"/>
</dbReference>
<dbReference type="SUPFAM" id="SSF52540">
    <property type="entry name" value="P-loop containing nucleoside triphosphate hydrolases"/>
    <property type="match status" value="1"/>
</dbReference>
<keyword evidence="2" id="KW-0342">GTP-binding</keyword>
<comment type="caution">
    <text evidence="3">The sequence shown here is derived from an EMBL/GenBank/DDBJ whole genome shotgun (WGS) entry which is preliminary data.</text>
</comment>
<dbReference type="PROSITE" id="PS51419">
    <property type="entry name" value="RAB"/>
    <property type="match status" value="1"/>
</dbReference>
<dbReference type="GO" id="GO:0005525">
    <property type="term" value="F:GTP binding"/>
    <property type="evidence" value="ECO:0007669"/>
    <property type="project" value="UniProtKB-KW"/>
</dbReference>
<dbReference type="SMART" id="SM00178">
    <property type="entry name" value="SAR"/>
    <property type="match status" value="1"/>
</dbReference>
<dbReference type="InterPro" id="IPR005225">
    <property type="entry name" value="Small_GTP-bd"/>
</dbReference>
<dbReference type="Gene3D" id="3.40.50.300">
    <property type="entry name" value="P-loop containing nucleotide triphosphate hydrolases"/>
    <property type="match status" value="1"/>
</dbReference>
<dbReference type="SMART" id="SM00173">
    <property type="entry name" value="RAS"/>
    <property type="match status" value="1"/>
</dbReference>
<gene>
    <name evidence="3" type="ORF">LCGC14_1147320</name>
</gene>